<keyword evidence="4" id="KW-1003">Cell membrane</keyword>
<evidence type="ECO:0000256" key="7">
    <source>
        <dbReference type="ARBA" id="ARBA00023136"/>
    </source>
</evidence>
<dbReference type="Gene3D" id="1.20.1530.20">
    <property type="match status" value="1"/>
</dbReference>
<evidence type="ECO:0000256" key="6">
    <source>
        <dbReference type="ARBA" id="ARBA00022989"/>
    </source>
</evidence>
<dbReference type="PANTHER" id="PTHR36838">
    <property type="entry name" value="AUXIN EFFLUX CARRIER FAMILY PROTEIN"/>
    <property type="match status" value="1"/>
</dbReference>
<feature type="transmembrane region" description="Helical" evidence="8">
    <location>
        <begin position="248"/>
        <end position="270"/>
    </location>
</feature>
<evidence type="ECO:0000313" key="9">
    <source>
        <dbReference type="EMBL" id="CAK15683.1"/>
    </source>
</evidence>
<feature type="transmembrane region" description="Helical" evidence="8">
    <location>
        <begin position="49"/>
        <end position="66"/>
    </location>
</feature>
<reference evidence="9 10" key="1">
    <citation type="journal article" date="2006" name="Nat. Biotechnol.">
        <title>Complete genome sequence of the entomopathogenic and metabolically versatile soil bacterium Pseudomonas entomophila.</title>
        <authorList>
            <person name="Vodovar N."/>
            <person name="Vallenet D."/>
            <person name="Cruveiller S."/>
            <person name="Rouy Z."/>
            <person name="Barbe V."/>
            <person name="Acosta C."/>
            <person name="Cattolico L."/>
            <person name="Jubin C."/>
            <person name="Lajus A."/>
            <person name="Segurens B."/>
            <person name="Vacherie B."/>
            <person name="Wincker P."/>
            <person name="Weissenbach J."/>
            <person name="Lemaitre B."/>
            <person name="Medigue C."/>
            <person name="Boccard F."/>
        </authorList>
    </citation>
    <scope>NUCLEOTIDE SEQUENCE [LARGE SCALE GENOMIC DNA]</scope>
    <source>
        <strain evidence="9 10">L48</strain>
    </source>
</reference>
<organism evidence="9 10">
    <name type="scientific">Pseudomonas entomophila (strain L48)</name>
    <dbReference type="NCBI Taxonomy" id="384676"/>
    <lineage>
        <taxon>Bacteria</taxon>
        <taxon>Pseudomonadati</taxon>
        <taxon>Pseudomonadota</taxon>
        <taxon>Gammaproteobacteria</taxon>
        <taxon>Pseudomonadales</taxon>
        <taxon>Pseudomonadaceae</taxon>
        <taxon>Pseudomonas</taxon>
    </lineage>
</organism>
<keyword evidence="3" id="KW-0813">Transport</keyword>
<keyword evidence="5 8" id="KW-0812">Transmembrane</keyword>
<evidence type="ECO:0000256" key="5">
    <source>
        <dbReference type="ARBA" id="ARBA00022692"/>
    </source>
</evidence>
<dbReference type="AlphaFoldDB" id="Q1I9J3"/>
<comment type="similarity">
    <text evidence="2">Belongs to the auxin efflux carrier (TC 2.A.69) family.</text>
</comment>
<dbReference type="GO" id="GO:0005886">
    <property type="term" value="C:plasma membrane"/>
    <property type="evidence" value="ECO:0007669"/>
    <property type="project" value="UniProtKB-SubCell"/>
</dbReference>
<feature type="transmembrane region" description="Helical" evidence="8">
    <location>
        <begin position="290"/>
        <end position="314"/>
    </location>
</feature>
<protein>
    <recommendedName>
        <fullName evidence="11">AEC family transporter</fullName>
    </recommendedName>
</protein>
<evidence type="ECO:0000313" key="10">
    <source>
        <dbReference type="Proteomes" id="UP000000658"/>
    </source>
</evidence>
<feature type="transmembrane region" description="Helical" evidence="8">
    <location>
        <begin position="12"/>
        <end position="34"/>
    </location>
</feature>
<feature type="transmembrane region" description="Helical" evidence="8">
    <location>
        <begin position="133"/>
        <end position="156"/>
    </location>
</feature>
<dbReference type="HOGENOM" id="CLU_056175_3_1_6"/>
<proteinExistence type="inferred from homology"/>
<evidence type="ECO:0008006" key="11">
    <source>
        <dbReference type="Google" id="ProtNLM"/>
    </source>
</evidence>
<evidence type="ECO:0000256" key="4">
    <source>
        <dbReference type="ARBA" id="ARBA00022475"/>
    </source>
</evidence>
<dbReference type="KEGG" id="pen:PSEEN2907"/>
<sequence length="315" mass="32230">MSVPDHGPTPMLALLLTTLVPIILLIALGTWLRVRGFLAESFWPGAERLSYYVLLPSLFLHGLATANLDGVPVLGMVGVLMLSTLLGALLLVLYQGAASHDGADFTSVFQGGVRFNNYIGATLAAGLYGSAGIALAAVANAAIVPLVNLLCVLVFARFSARHSSPATVLRAIFANPLIVGCAGGLLLRISGLGLPAGLEPTIKALGQAALPLGLLCVGAALGGARLGQQAKPLLAASLFKFLVMPMTAWGLCRLFGLGGQAAVVAVLFQALPTASSSYVMARQMGGNAPLMATIIALQTVAAAVTLPLVLSLTLN</sequence>
<dbReference type="eggNOG" id="COG0679">
    <property type="taxonomic scope" value="Bacteria"/>
</dbReference>
<name>Q1I9J3_PSEE4</name>
<dbReference type="PANTHER" id="PTHR36838:SF4">
    <property type="entry name" value="AUXIN EFFLUX CARRIER FAMILY PROTEIN"/>
    <property type="match status" value="1"/>
</dbReference>
<dbReference type="Pfam" id="PF03547">
    <property type="entry name" value="Mem_trans"/>
    <property type="match status" value="1"/>
</dbReference>
<evidence type="ECO:0000256" key="8">
    <source>
        <dbReference type="SAM" id="Phobius"/>
    </source>
</evidence>
<evidence type="ECO:0000256" key="3">
    <source>
        <dbReference type="ARBA" id="ARBA00022448"/>
    </source>
</evidence>
<dbReference type="InterPro" id="IPR004776">
    <property type="entry name" value="Mem_transp_PIN-like"/>
</dbReference>
<evidence type="ECO:0000256" key="2">
    <source>
        <dbReference type="ARBA" id="ARBA00010145"/>
    </source>
</evidence>
<evidence type="ECO:0000256" key="1">
    <source>
        <dbReference type="ARBA" id="ARBA00004651"/>
    </source>
</evidence>
<dbReference type="STRING" id="384676.PSEEN2907"/>
<dbReference type="InterPro" id="IPR038770">
    <property type="entry name" value="Na+/solute_symporter_sf"/>
</dbReference>
<comment type="subcellular location">
    <subcellularLocation>
        <location evidence="1">Cell membrane</location>
        <topology evidence="1">Multi-pass membrane protein</topology>
    </subcellularLocation>
</comment>
<dbReference type="Proteomes" id="UP000000658">
    <property type="component" value="Chromosome"/>
</dbReference>
<feature type="transmembrane region" description="Helical" evidence="8">
    <location>
        <begin position="73"/>
        <end position="94"/>
    </location>
</feature>
<dbReference type="GO" id="GO:0055085">
    <property type="term" value="P:transmembrane transport"/>
    <property type="evidence" value="ECO:0007669"/>
    <property type="project" value="InterPro"/>
</dbReference>
<feature type="transmembrane region" description="Helical" evidence="8">
    <location>
        <begin position="209"/>
        <end position="227"/>
    </location>
</feature>
<feature type="transmembrane region" description="Helical" evidence="8">
    <location>
        <begin position="168"/>
        <end position="189"/>
    </location>
</feature>
<keyword evidence="6 8" id="KW-1133">Transmembrane helix</keyword>
<accession>Q1I9J3</accession>
<gene>
    <name evidence="9" type="ordered locus">PSEEN2907</name>
</gene>
<dbReference type="EMBL" id="CT573326">
    <property type="protein sequence ID" value="CAK15683.1"/>
    <property type="molecule type" value="Genomic_DNA"/>
</dbReference>
<keyword evidence="7 8" id="KW-0472">Membrane</keyword>